<dbReference type="InterPro" id="IPR006597">
    <property type="entry name" value="Sel1-like"/>
</dbReference>
<dbReference type="AlphaFoldDB" id="A0A158P9F3"/>
<keyword evidence="2" id="KW-0677">Repeat</keyword>
<dbReference type="WBParaSite" id="ACAC_0000818601-mRNA-1">
    <property type="protein sequence ID" value="ACAC_0000818601-mRNA-1"/>
    <property type="gene ID" value="ACAC_0000818601"/>
</dbReference>
<keyword evidence="3" id="KW-1185">Reference proteome</keyword>
<dbReference type="InterPro" id="IPR040239">
    <property type="entry name" value="HcpB-like"/>
</dbReference>
<name>A0A158P9F3_ANGCA</name>
<dbReference type="SMART" id="SM00671">
    <property type="entry name" value="SEL1"/>
    <property type="match status" value="3"/>
</dbReference>
<protein>
    <submittedName>
        <fullName evidence="4">Cytochrome c oxidase assembly factor 7</fullName>
    </submittedName>
</protein>
<evidence type="ECO:0000256" key="1">
    <source>
        <dbReference type="ARBA" id="ARBA00008486"/>
    </source>
</evidence>
<proteinExistence type="inferred from homology"/>
<sequence>MDPEEAKRIQEERKEYVKNIGIEYRFGCYEEKRADSCQLLGEYMEAIEQNFKAAYTLFKTNCEERKYPKSCYKYGMYLLTGKVDLTKMVEPMQIACDGEVKQGCRYLALVHWNGEKHRPPDSQSAEKYMKKACELEDGEACWLLSTWYMGSNQKFRVESKRKHGTNMSGELDKKSRGSLERDMCKSLEYGIKACELGIPQSCANVARMYKLGDGIEKNLDEAKKYVDKAIELIEIMKSRESTPGFTG</sequence>
<dbReference type="Gene3D" id="1.25.40.10">
    <property type="entry name" value="Tetratricopeptide repeat domain"/>
    <property type="match status" value="1"/>
</dbReference>
<dbReference type="STRING" id="6313.A0A158P9F3"/>
<reference evidence="4" key="2">
    <citation type="submission" date="2016-04" db="UniProtKB">
        <authorList>
            <consortium name="WormBaseParasite"/>
        </authorList>
    </citation>
    <scope>IDENTIFICATION</scope>
</reference>
<evidence type="ECO:0000256" key="2">
    <source>
        <dbReference type="ARBA" id="ARBA00022737"/>
    </source>
</evidence>
<dbReference type="GO" id="GO:0005758">
    <property type="term" value="C:mitochondrial intermembrane space"/>
    <property type="evidence" value="ECO:0007669"/>
    <property type="project" value="TreeGrafter"/>
</dbReference>
<dbReference type="PANTHER" id="PTHR13891:SF1">
    <property type="entry name" value="CYTOCHROME C OXIDASE ASSEMBLY FACTOR 7"/>
    <property type="match status" value="1"/>
</dbReference>
<dbReference type="PANTHER" id="PTHR13891">
    <property type="entry name" value="CYTOCHROME C OXIDASE ASSEMBLY FACTOR 7"/>
    <property type="match status" value="1"/>
</dbReference>
<reference evidence="3" key="1">
    <citation type="submission" date="2012-09" db="EMBL/GenBank/DDBJ databases">
        <authorList>
            <person name="Martin A.A."/>
        </authorList>
    </citation>
    <scope>NUCLEOTIDE SEQUENCE</scope>
</reference>
<comment type="similarity">
    <text evidence="1">Belongs to the hcp beta-lactamase family.</text>
</comment>
<dbReference type="InterPro" id="IPR011990">
    <property type="entry name" value="TPR-like_helical_dom_sf"/>
</dbReference>
<dbReference type="Pfam" id="PF08238">
    <property type="entry name" value="Sel1"/>
    <property type="match status" value="4"/>
</dbReference>
<evidence type="ECO:0000313" key="4">
    <source>
        <dbReference type="WBParaSite" id="ACAC_0000818601-mRNA-1"/>
    </source>
</evidence>
<organism evidence="3 4">
    <name type="scientific">Angiostrongylus cantonensis</name>
    <name type="common">Rat lungworm</name>
    <dbReference type="NCBI Taxonomy" id="6313"/>
    <lineage>
        <taxon>Eukaryota</taxon>
        <taxon>Metazoa</taxon>
        <taxon>Ecdysozoa</taxon>
        <taxon>Nematoda</taxon>
        <taxon>Chromadorea</taxon>
        <taxon>Rhabditida</taxon>
        <taxon>Rhabditina</taxon>
        <taxon>Rhabditomorpha</taxon>
        <taxon>Strongyloidea</taxon>
        <taxon>Metastrongylidae</taxon>
        <taxon>Angiostrongylus</taxon>
    </lineage>
</organism>
<dbReference type="Proteomes" id="UP000035642">
    <property type="component" value="Unassembled WGS sequence"/>
</dbReference>
<accession>A0A158P9F3</accession>
<dbReference type="SUPFAM" id="SSF81901">
    <property type="entry name" value="HCP-like"/>
    <property type="match status" value="2"/>
</dbReference>
<evidence type="ECO:0000313" key="3">
    <source>
        <dbReference type="Proteomes" id="UP000035642"/>
    </source>
</evidence>